<dbReference type="Pfam" id="PF00149">
    <property type="entry name" value="Metallophos"/>
    <property type="match status" value="1"/>
</dbReference>
<evidence type="ECO:0000259" key="7">
    <source>
        <dbReference type="Pfam" id="PF00149"/>
    </source>
</evidence>
<dbReference type="OrthoDB" id="9802481at2"/>
<dbReference type="AlphaFoldDB" id="A0A243WHR9"/>
<keyword evidence="3" id="KW-0479">Metal-binding</keyword>
<evidence type="ECO:0000313" key="9">
    <source>
        <dbReference type="Proteomes" id="UP000194873"/>
    </source>
</evidence>
<evidence type="ECO:0000256" key="3">
    <source>
        <dbReference type="ARBA" id="ARBA00022723"/>
    </source>
</evidence>
<dbReference type="GO" id="GO:0016020">
    <property type="term" value="C:membrane"/>
    <property type="evidence" value="ECO:0007669"/>
    <property type="project" value="GOC"/>
</dbReference>
<evidence type="ECO:0000256" key="5">
    <source>
        <dbReference type="ARBA" id="ARBA00023136"/>
    </source>
</evidence>
<comment type="caution">
    <text evidence="8">The sequence shown here is derived from an EMBL/GenBank/DDBJ whole genome shotgun (WGS) entry which is preliminary data.</text>
</comment>
<dbReference type="InterPro" id="IPR004843">
    <property type="entry name" value="Calcineurin-like_PHP"/>
</dbReference>
<dbReference type="SUPFAM" id="SSF56300">
    <property type="entry name" value="Metallo-dependent phosphatases"/>
    <property type="match status" value="1"/>
</dbReference>
<dbReference type="InterPro" id="IPR029052">
    <property type="entry name" value="Metallo-depent_PP-like"/>
</dbReference>
<reference evidence="8 9" key="1">
    <citation type="submission" date="2017-01" db="EMBL/GenBank/DDBJ databases">
        <title>A new Hymenobacter.</title>
        <authorList>
            <person name="Liang Y."/>
            <person name="Feng F."/>
        </authorList>
    </citation>
    <scope>NUCLEOTIDE SEQUENCE [LARGE SCALE GENOMIC DNA]</scope>
    <source>
        <strain evidence="8">MIMBbqt21</strain>
    </source>
</reference>
<gene>
    <name evidence="8" type="ORF">BXP70_04965</name>
</gene>
<name>A0A243WHR9_9BACT</name>
<dbReference type="GO" id="GO:0008758">
    <property type="term" value="F:UDP-2,3-diacylglucosamine hydrolase activity"/>
    <property type="evidence" value="ECO:0007669"/>
    <property type="project" value="TreeGrafter"/>
</dbReference>
<keyword evidence="4 8" id="KW-0378">Hydrolase</keyword>
<evidence type="ECO:0000256" key="2">
    <source>
        <dbReference type="ARBA" id="ARBA00022519"/>
    </source>
</evidence>
<dbReference type="EMBL" id="MTSE01000002">
    <property type="protein sequence ID" value="OUJ75368.1"/>
    <property type="molecule type" value="Genomic_DNA"/>
</dbReference>
<sequence>MTRPPQLPDLALPPGRRVYFASDFHLGTPDAASSAARERRIVRWLDQCAQDAAAIYLVGDIFDFWFEYRHAIPRGFIRLQGKLAELTDSGIPVTFFTGNHDMWMFDYFTEELNIPILRHPISQRIGNHTFHMGHGDGLGPKDHTYKFLKQIFASPVAQWLFARLHPNFGIGIANNWSRRSRIQNTAKDEKYFGDDEWLLVYCRELERLHHHDYYVFGHRHLPLDVEVAPDSRYINLGEWVNYRSYASYDGDQLSLLHFEQEVK</sequence>
<protein>
    <submittedName>
        <fullName evidence="8">UDP-2,3-diacylglucosamine hydrolase</fullName>
    </submittedName>
</protein>
<dbReference type="PANTHER" id="PTHR34990">
    <property type="entry name" value="UDP-2,3-DIACYLGLUCOSAMINE HYDROLASE-RELATED"/>
    <property type="match status" value="1"/>
</dbReference>
<keyword evidence="9" id="KW-1185">Reference proteome</keyword>
<dbReference type="Proteomes" id="UP000194873">
    <property type="component" value="Unassembled WGS sequence"/>
</dbReference>
<organism evidence="8 9">
    <name type="scientific">Hymenobacter crusticola</name>
    <dbReference type="NCBI Taxonomy" id="1770526"/>
    <lineage>
        <taxon>Bacteria</taxon>
        <taxon>Pseudomonadati</taxon>
        <taxon>Bacteroidota</taxon>
        <taxon>Cytophagia</taxon>
        <taxon>Cytophagales</taxon>
        <taxon>Hymenobacteraceae</taxon>
        <taxon>Hymenobacter</taxon>
    </lineage>
</organism>
<evidence type="ECO:0000256" key="6">
    <source>
        <dbReference type="ARBA" id="ARBA00023211"/>
    </source>
</evidence>
<proteinExistence type="predicted"/>
<keyword evidence="2" id="KW-0997">Cell inner membrane</keyword>
<dbReference type="Gene3D" id="3.60.21.10">
    <property type="match status" value="1"/>
</dbReference>
<feature type="domain" description="Calcineurin-like phosphoesterase" evidence="7">
    <location>
        <begin position="17"/>
        <end position="221"/>
    </location>
</feature>
<keyword evidence="6" id="KW-0464">Manganese</keyword>
<dbReference type="PANTHER" id="PTHR34990:SF1">
    <property type="entry name" value="UDP-2,3-DIACYLGLUCOSAMINE HYDROLASE"/>
    <property type="match status" value="1"/>
</dbReference>
<dbReference type="GO" id="GO:0046872">
    <property type="term" value="F:metal ion binding"/>
    <property type="evidence" value="ECO:0007669"/>
    <property type="project" value="UniProtKB-KW"/>
</dbReference>
<evidence type="ECO:0000256" key="1">
    <source>
        <dbReference type="ARBA" id="ARBA00022475"/>
    </source>
</evidence>
<dbReference type="CDD" id="cd07398">
    <property type="entry name" value="MPP_YbbF-LpxH"/>
    <property type="match status" value="1"/>
</dbReference>
<keyword evidence="1" id="KW-1003">Cell membrane</keyword>
<dbReference type="RefSeq" id="WP_086592915.1">
    <property type="nucleotide sequence ID" value="NZ_MTSE01000002.1"/>
</dbReference>
<dbReference type="GO" id="GO:0009245">
    <property type="term" value="P:lipid A biosynthetic process"/>
    <property type="evidence" value="ECO:0007669"/>
    <property type="project" value="TreeGrafter"/>
</dbReference>
<evidence type="ECO:0000256" key="4">
    <source>
        <dbReference type="ARBA" id="ARBA00022801"/>
    </source>
</evidence>
<dbReference type="InterPro" id="IPR043461">
    <property type="entry name" value="LpxH-like"/>
</dbReference>
<accession>A0A243WHR9</accession>
<keyword evidence="5" id="KW-0472">Membrane</keyword>
<evidence type="ECO:0000313" key="8">
    <source>
        <dbReference type="EMBL" id="OUJ75368.1"/>
    </source>
</evidence>